<accession>E2S9R0</accession>
<dbReference type="RefSeq" id="WP_007077722.1">
    <property type="nucleotide sequence ID" value="NZ_CM001024.1"/>
</dbReference>
<dbReference type="eggNOG" id="COG3879">
    <property type="taxonomic scope" value="Bacteria"/>
</dbReference>
<name>E2S9R0_9ACTN</name>
<dbReference type="Proteomes" id="UP000003111">
    <property type="component" value="Unassembled WGS sequence"/>
</dbReference>
<dbReference type="PANTHER" id="PTHR37313">
    <property type="entry name" value="UPF0749 PROTEIN RV1825"/>
    <property type="match status" value="1"/>
</dbReference>
<evidence type="ECO:0000256" key="1">
    <source>
        <dbReference type="ARBA" id="ARBA00009108"/>
    </source>
</evidence>
<protein>
    <recommendedName>
        <fullName evidence="4">Division initiation protein</fullName>
    </recommendedName>
</protein>
<organism evidence="2 3">
    <name type="scientific">Aeromicrobium marinum DSM 15272</name>
    <dbReference type="NCBI Taxonomy" id="585531"/>
    <lineage>
        <taxon>Bacteria</taxon>
        <taxon>Bacillati</taxon>
        <taxon>Actinomycetota</taxon>
        <taxon>Actinomycetes</taxon>
        <taxon>Propionibacteriales</taxon>
        <taxon>Nocardioidaceae</taxon>
        <taxon>Aeromicrobium</taxon>
    </lineage>
</organism>
<evidence type="ECO:0000313" key="3">
    <source>
        <dbReference type="Proteomes" id="UP000003111"/>
    </source>
</evidence>
<dbReference type="HOGENOM" id="CLU_040273_0_2_11"/>
<dbReference type="AlphaFoldDB" id="E2S9R0"/>
<proteinExistence type="inferred from homology"/>
<sequence length="239" mass="25210">MPEVEEHPVGGAARRRPIARQVLVAVLLGTFAFALTVQVRQDDGEAFSSVRGVELVELLKSLEAANSRLGEQIGELSQTRSDLLSSTDQSATAEAEARRRSEELSILAGRVGATGPGVRITVADPSGTVDAGLLLDTVQELRDAGAEVIVINGTARVVAQTWFGDDTDGVRVGGRLVERPFVIEAIGDAETMASALQIRGGIADRFAGRDARLAVRLVESVTITALVDPVTPEYARPGS</sequence>
<dbReference type="InterPro" id="IPR010273">
    <property type="entry name" value="DUF881"/>
</dbReference>
<dbReference type="Pfam" id="PF05949">
    <property type="entry name" value="DUF881"/>
    <property type="match status" value="1"/>
</dbReference>
<dbReference type="GO" id="GO:0005886">
    <property type="term" value="C:plasma membrane"/>
    <property type="evidence" value="ECO:0007669"/>
    <property type="project" value="TreeGrafter"/>
</dbReference>
<reference evidence="2" key="1">
    <citation type="submission" date="2010-08" db="EMBL/GenBank/DDBJ databases">
        <authorList>
            <person name="Muzny D."/>
            <person name="Qin X."/>
            <person name="Buhay C."/>
            <person name="Dugan-Rocha S."/>
            <person name="Ding Y."/>
            <person name="Chen G."/>
            <person name="Hawes A."/>
            <person name="Holder M."/>
            <person name="Jhangiani S."/>
            <person name="Johnson A."/>
            <person name="Khan Z."/>
            <person name="Li Z."/>
            <person name="Liu W."/>
            <person name="Liu X."/>
            <person name="Perez L."/>
            <person name="Shen H."/>
            <person name="Wang Q."/>
            <person name="Watt J."/>
            <person name="Xi L."/>
            <person name="Xin Y."/>
            <person name="Zhou J."/>
            <person name="Deng J."/>
            <person name="Jiang H."/>
            <person name="Liu Y."/>
            <person name="Qu J."/>
            <person name="Song X.-Z."/>
            <person name="Zhang L."/>
            <person name="Villasana D."/>
            <person name="Johnson A."/>
            <person name="Liu J."/>
            <person name="Liyanage D."/>
            <person name="Lorensuhewa L."/>
            <person name="Robinson T."/>
            <person name="Song A."/>
            <person name="Song B.-B."/>
            <person name="Dinh H."/>
            <person name="Thornton R."/>
            <person name="Coyle M."/>
            <person name="Francisco L."/>
            <person name="Jackson L."/>
            <person name="Javaid M."/>
            <person name="Korchina V."/>
            <person name="Kovar C."/>
            <person name="Mata R."/>
            <person name="Mathew T."/>
            <person name="Ngo R."/>
            <person name="Nguyen L."/>
            <person name="Nguyen N."/>
            <person name="Okwuonu G."/>
            <person name="Ongeri F."/>
            <person name="Pham C."/>
            <person name="Simmons D."/>
            <person name="Wilczek-Boney K."/>
            <person name="Hale W."/>
            <person name="Jakkamsetti A."/>
            <person name="Pham P."/>
            <person name="Ruth R."/>
            <person name="San Lucas F."/>
            <person name="Warren J."/>
            <person name="Zhang J."/>
            <person name="Zhao Z."/>
            <person name="Zhou C."/>
            <person name="Zhu D."/>
            <person name="Lee S."/>
            <person name="Bess C."/>
            <person name="Blankenburg K."/>
            <person name="Forbes L."/>
            <person name="Fu Q."/>
            <person name="Gubbala S."/>
            <person name="Hirani K."/>
            <person name="Jayaseelan J.C."/>
            <person name="Lara F."/>
            <person name="Munidasa M."/>
            <person name="Palculict T."/>
            <person name="Patil S."/>
            <person name="Pu L.-L."/>
            <person name="Saada N."/>
            <person name="Tang L."/>
            <person name="Weissenberger G."/>
            <person name="Zhu Y."/>
            <person name="Hemphill L."/>
            <person name="Shang Y."/>
            <person name="Youmans B."/>
            <person name="Ayvaz T."/>
            <person name="Ross M."/>
            <person name="Santibanez J."/>
            <person name="Aqrawi P."/>
            <person name="Gross S."/>
            <person name="Joshi V."/>
            <person name="Fowler G."/>
            <person name="Nazareth L."/>
            <person name="Reid J."/>
            <person name="Worley K."/>
            <person name="Petrosino J."/>
            <person name="Highlander S."/>
            <person name="Gibbs R."/>
        </authorList>
    </citation>
    <scope>NUCLEOTIDE SEQUENCE [LARGE SCALE GENOMIC DNA]</scope>
    <source>
        <strain evidence="2">DSM 15272</strain>
    </source>
</reference>
<gene>
    <name evidence="2" type="ORF">HMPREF0063_10700</name>
</gene>
<evidence type="ECO:0008006" key="4">
    <source>
        <dbReference type="Google" id="ProtNLM"/>
    </source>
</evidence>
<keyword evidence="3" id="KW-1185">Reference proteome</keyword>
<comment type="similarity">
    <text evidence="1">Belongs to the UPF0749 family.</text>
</comment>
<dbReference type="STRING" id="585531.HMPREF0063_10700"/>
<dbReference type="EMBL" id="ACLF03000003">
    <property type="protein sequence ID" value="EFQ83984.1"/>
    <property type="molecule type" value="Genomic_DNA"/>
</dbReference>
<dbReference type="PANTHER" id="PTHR37313:SF2">
    <property type="entry name" value="UPF0749 PROTEIN YLXX"/>
    <property type="match status" value="1"/>
</dbReference>
<comment type="caution">
    <text evidence="2">The sequence shown here is derived from an EMBL/GenBank/DDBJ whole genome shotgun (WGS) entry which is preliminary data.</text>
</comment>
<dbReference type="Gene3D" id="3.30.70.1880">
    <property type="entry name" value="Protein of unknown function DUF881"/>
    <property type="match status" value="1"/>
</dbReference>
<evidence type="ECO:0000313" key="2">
    <source>
        <dbReference type="EMBL" id="EFQ83984.1"/>
    </source>
</evidence>